<gene>
    <name evidence="2" type="ORF">NEJAP_2549</name>
</gene>
<feature type="transmembrane region" description="Helical" evidence="1">
    <location>
        <begin position="286"/>
        <end position="310"/>
    </location>
</feature>
<keyword evidence="1" id="KW-0812">Transmembrane</keyword>
<evidence type="ECO:0008006" key="4">
    <source>
        <dbReference type="Google" id="ProtNLM"/>
    </source>
</evidence>
<protein>
    <recommendedName>
        <fullName evidence="4">BatD protein</fullName>
    </recommendedName>
</protein>
<keyword evidence="1" id="KW-0472">Membrane</keyword>
<evidence type="ECO:0000313" key="2">
    <source>
        <dbReference type="EMBL" id="BBB30494.1"/>
    </source>
</evidence>
<evidence type="ECO:0000256" key="1">
    <source>
        <dbReference type="SAM" id="Phobius"/>
    </source>
</evidence>
<dbReference type="Proteomes" id="UP000595332">
    <property type="component" value="Chromosome"/>
</dbReference>
<evidence type="ECO:0000313" key="3">
    <source>
        <dbReference type="Proteomes" id="UP000595332"/>
    </source>
</evidence>
<accession>A0A7R6SWC0</accession>
<dbReference type="RefSeq" id="WP_201347677.1">
    <property type="nucleotide sequence ID" value="NZ_AP014546.1"/>
</dbReference>
<dbReference type="PANTHER" id="PTHR40940">
    <property type="entry name" value="PROTEIN BATD-RELATED"/>
    <property type="match status" value="1"/>
</dbReference>
<proteinExistence type="predicted"/>
<dbReference type="AlphaFoldDB" id="A0A7R6SWC0"/>
<dbReference type="EMBL" id="AP014546">
    <property type="protein sequence ID" value="BBB30494.1"/>
    <property type="molecule type" value="Genomic_DNA"/>
</dbReference>
<sequence length="435" mass="49064">MNTIMSFFRYFILYVFVNELAIGANKQVLLEVTLSKGISTYQGELQVLQVDILTPTWFSRAPQLPVLKIPNVVVIQPHSFATNFTLKRGGQQFTAQRYEYWLYPQYAGLVVIPPFNVLAWPAGSSHGQSLESSSIVFQTDVIPNAAINSLILVTDKVKLTEAYHYPQGDLLSGSGITRDVHVSSHNVPGSLFPDLYSERLTSQKYGVYQSEPKLFDQSDREGFIGHRKEQYTYLLSESGEVTLPALNIRWWNATDNAWHVASLPAKTLQVLPSAGYSSAALDKWSLWGRFNMLIGAGLFICLLLGSLLWFKKRNQRASLLVQKKVHSERALRAQIKRAIKQQSLAEIIKNFYVWLGAQPSSRTVIANNFTRRSVAKPDVLAQVIFAQYAKPNNKNCMPAVDFRSLTRQINKEIKIRAGQSDLKDNHALPPLYIKD</sequence>
<dbReference type="PANTHER" id="PTHR40940:SF1">
    <property type="entry name" value="PROTEIN BATD"/>
    <property type="match status" value="1"/>
</dbReference>
<reference evidence="2 3" key="1">
    <citation type="journal article" date="2008" name="Int. J. Syst. Evol. Microbiol.">
        <title>Neptunomonas japonica sp. nov., an Osedax japonicus symbiont-like bacterium isolated from sediment adjacent to sperm whale carcasses off Kagoshima, Japan.</title>
        <authorList>
            <person name="Miyazaki M."/>
            <person name="Nogi Y."/>
            <person name="Fujiwara Y."/>
            <person name="Kawato M."/>
            <person name="Kubokawa K."/>
            <person name="Horikoshi K."/>
        </authorList>
    </citation>
    <scope>NUCLEOTIDE SEQUENCE [LARGE SCALE GENOMIC DNA]</scope>
    <source>
        <strain evidence="2 3">JAMM 1380</strain>
    </source>
</reference>
<keyword evidence="3" id="KW-1185">Reference proteome</keyword>
<organism evidence="2 3">
    <name type="scientific">Neptunomonas japonica JAMM 1380</name>
    <dbReference type="NCBI Taxonomy" id="1441457"/>
    <lineage>
        <taxon>Bacteria</taxon>
        <taxon>Pseudomonadati</taxon>
        <taxon>Pseudomonadota</taxon>
        <taxon>Gammaproteobacteria</taxon>
        <taxon>Oceanospirillales</taxon>
        <taxon>Oceanospirillaceae</taxon>
        <taxon>Neptunomonas</taxon>
    </lineage>
</organism>
<name>A0A7R6SWC0_9GAMM</name>
<dbReference type="KEGG" id="njp:NEJAP_2549"/>
<keyword evidence="1" id="KW-1133">Transmembrane helix</keyword>
<dbReference type="InterPro" id="IPR025738">
    <property type="entry name" value="BatD"/>
</dbReference>